<dbReference type="AlphaFoldDB" id="A0A402CQV2"/>
<protein>
    <submittedName>
        <fullName evidence="1">Uncharacterized protein</fullName>
    </submittedName>
</protein>
<dbReference type="EMBL" id="AP025739">
    <property type="protein sequence ID" value="BDI34392.1"/>
    <property type="molecule type" value="Genomic_DNA"/>
</dbReference>
<dbReference type="KEGG" id="ccot:CCAX7_64430"/>
<evidence type="ECO:0000313" key="2">
    <source>
        <dbReference type="Proteomes" id="UP000287394"/>
    </source>
</evidence>
<accession>A0A402CQV2</accession>
<organism evidence="1 2">
    <name type="scientific">Capsulimonas corticalis</name>
    <dbReference type="NCBI Taxonomy" id="2219043"/>
    <lineage>
        <taxon>Bacteria</taxon>
        <taxon>Bacillati</taxon>
        <taxon>Armatimonadota</taxon>
        <taxon>Armatimonadia</taxon>
        <taxon>Capsulimonadales</taxon>
        <taxon>Capsulimonadaceae</taxon>
        <taxon>Capsulimonas</taxon>
    </lineage>
</organism>
<gene>
    <name evidence="1" type="ORF">CCAX7_64430</name>
</gene>
<dbReference type="InterPro" id="IPR037401">
    <property type="entry name" value="SnoaL-like"/>
</dbReference>
<proteinExistence type="predicted"/>
<dbReference type="RefSeq" id="WP_119319761.1">
    <property type="nucleotide sequence ID" value="NZ_AP025739.1"/>
</dbReference>
<dbReference type="SUPFAM" id="SSF54427">
    <property type="entry name" value="NTF2-like"/>
    <property type="match status" value="1"/>
</dbReference>
<dbReference type="Proteomes" id="UP000287394">
    <property type="component" value="Chromosome"/>
</dbReference>
<sequence length="152" mass="16475">MLTKKNSAILMGYAAALSFLFATPAQASPSRSIAREHWQAIAGGDVSSVMADYRPDAASHWRNGGLKGDYSGAAAIRSAWMQFAKTRSPLTLAVRNIQETKSGKDQDVVTAEVTFSSAEWTYPLECRLIFHDGKIAEETWSQAGYDADPGSI</sequence>
<reference evidence="1 2" key="1">
    <citation type="journal article" date="2019" name="Int. J. Syst. Evol. Microbiol.">
        <title>Capsulimonas corticalis gen. nov., sp. nov., an aerobic capsulated bacterium, of a novel bacterial order, Capsulimonadales ord. nov., of the class Armatimonadia of the phylum Armatimonadetes.</title>
        <authorList>
            <person name="Li J."/>
            <person name="Kudo C."/>
            <person name="Tonouchi A."/>
        </authorList>
    </citation>
    <scope>NUCLEOTIDE SEQUENCE [LARGE SCALE GENOMIC DNA]</scope>
    <source>
        <strain evidence="1 2">AX-7</strain>
    </source>
</reference>
<dbReference type="OrthoDB" id="8902994at2"/>
<keyword evidence="2" id="KW-1185">Reference proteome</keyword>
<evidence type="ECO:0000313" key="1">
    <source>
        <dbReference type="EMBL" id="BDI34392.1"/>
    </source>
</evidence>
<dbReference type="Pfam" id="PF12680">
    <property type="entry name" value="SnoaL_2"/>
    <property type="match status" value="1"/>
</dbReference>
<dbReference type="InterPro" id="IPR032710">
    <property type="entry name" value="NTF2-like_dom_sf"/>
</dbReference>
<name>A0A402CQV2_9BACT</name>
<dbReference type="Gene3D" id="3.10.450.50">
    <property type="match status" value="1"/>
</dbReference>